<comment type="caution">
    <text evidence="1">The sequence shown here is derived from an EMBL/GenBank/DDBJ whole genome shotgun (WGS) entry which is preliminary data.</text>
</comment>
<dbReference type="AlphaFoldDB" id="A0A371G091"/>
<protein>
    <recommendedName>
        <fullName evidence="3">Reverse transcriptase domain-containing protein</fullName>
    </recommendedName>
</protein>
<reference evidence="1" key="1">
    <citation type="submission" date="2018-05" db="EMBL/GenBank/DDBJ databases">
        <title>Draft genome of Mucuna pruriens seed.</title>
        <authorList>
            <person name="Nnadi N.E."/>
            <person name="Vos R."/>
            <person name="Hasami M.H."/>
            <person name="Devisetty U.K."/>
            <person name="Aguiy J.C."/>
        </authorList>
    </citation>
    <scope>NUCLEOTIDE SEQUENCE [LARGE SCALE GENOMIC DNA]</scope>
    <source>
        <strain evidence="1">JCA_2017</strain>
    </source>
</reference>
<sequence length="103" mass="11725">MPHSSTNEMLFCLTFGTEVVIPIEIGESSPRTALFQSGENEEELRANLQDLVLRKITRTVDNNKLTPDWEGPFKVIEEVGKGAYRLEHLDDKKIPQTWNALNL</sequence>
<keyword evidence="2" id="KW-1185">Reference proteome</keyword>
<evidence type="ECO:0008006" key="3">
    <source>
        <dbReference type="Google" id="ProtNLM"/>
    </source>
</evidence>
<evidence type="ECO:0000313" key="2">
    <source>
        <dbReference type="Proteomes" id="UP000257109"/>
    </source>
</evidence>
<name>A0A371G091_MUCPR</name>
<feature type="non-terminal residue" evidence="1">
    <location>
        <position position="1"/>
    </location>
</feature>
<gene>
    <name evidence="1" type="ORF">CR513_35035</name>
</gene>
<dbReference type="OrthoDB" id="686884at2759"/>
<dbReference type="Proteomes" id="UP000257109">
    <property type="component" value="Unassembled WGS sequence"/>
</dbReference>
<dbReference type="EMBL" id="QJKJ01007188">
    <property type="protein sequence ID" value="RDX83979.1"/>
    <property type="molecule type" value="Genomic_DNA"/>
</dbReference>
<proteinExistence type="predicted"/>
<evidence type="ECO:0000313" key="1">
    <source>
        <dbReference type="EMBL" id="RDX83979.1"/>
    </source>
</evidence>
<accession>A0A371G091</accession>
<organism evidence="1 2">
    <name type="scientific">Mucuna pruriens</name>
    <name type="common">Velvet bean</name>
    <name type="synonym">Dolichos pruriens</name>
    <dbReference type="NCBI Taxonomy" id="157652"/>
    <lineage>
        <taxon>Eukaryota</taxon>
        <taxon>Viridiplantae</taxon>
        <taxon>Streptophyta</taxon>
        <taxon>Embryophyta</taxon>
        <taxon>Tracheophyta</taxon>
        <taxon>Spermatophyta</taxon>
        <taxon>Magnoliopsida</taxon>
        <taxon>eudicotyledons</taxon>
        <taxon>Gunneridae</taxon>
        <taxon>Pentapetalae</taxon>
        <taxon>rosids</taxon>
        <taxon>fabids</taxon>
        <taxon>Fabales</taxon>
        <taxon>Fabaceae</taxon>
        <taxon>Papilionoideae</taxon>
        <taxon>50 kb inversion clade</taxon>
        <taxon>NPAAA clade</taxon>
        <taxon>indigoferoid/millettioid clade</taxon>
        <taxon>Phaseoleae</taxon>
        <taxon>Mucuna</taxon>
    </lineage>
</organism>